<evidence type="ECO:0000256" key="7">
    <source>
        <dbReference type="ARBA" id="ARBA00023125"/>
    </source>
</evidence>
<protein>
    <recommendedName>
        <fullName evidence="10">Rrn7/TAF1B C-terminal cyclin domain-containing protein</fullName>
    </recommendedName>
</protein>
<reference evidence="11" key="2">
    <citation type="submission" date="2015-06" db="UniProtKB">
        <authorList>
            <consortium name="EnsemblMetazoa"/>
        </authorList>
    </citation>
    <scope>IDENTIFICATION</scope>
</reference>
<dbReference type="PANTHER" id="PTHR31576:SF2">
    <property type="entry name" value="TATA BOX-BINDING PROTEIN-ASSOCIATED FACTOR RNA POLYMERASE I SUBUNIT B"/>
    <property type="match status" value="1"/>
</dbReference>
<dbReference type="STRING" id="36166.T1GIN7"/>
<dbReference type="InterPro" id="IPR048538">
    <property type="entry name" value="Rrn7_cyclin_C"/>
</dbReference>
<evidence type="ECO:0000256" key="1">
    <source>
        <dbReference type="ARBA" id="ARBA00004604"/>
    </source>
</evidence>
<dbReference type="GO" id="GO:0001164">
    <property type="term" value="F:RNA polymerase I core promoter sequence-specific DNA binding"/>
    <property type="evidence" value="ECO:0007669"/>
    <property type="project" value="InterPro"/>
</dbReference>
<keyword evidence="6" id="KW-0805">Transcription regulation</keyword>
<comment type="similarity">
    <text evidence="2">Belongs to the RRN7/TAF1B family.</text>
</comment>
<dbReference type="InterPro" id="IPR033599">
    <property type="entry name" value="TAF1B/Rrn7"/>
</dbReference>
<dbReference type="HOGENOM" id="CLU_707095_0_0_1"/>
<keyword evidence="3" id="KW-0479">Metal-binding</keyword>
<dbReference type="GO" id="GO:0008270">
    <property type="term" value="F:zinc ion binding"/>
    <property type="evidence" value="ECO:0007669"/>
    <property type="project" value="UniProtKB-KW"/>
</dbReference>
<evidence type="ECO:0000256" key="9">
    <source>
        <dbReference type="ARBA" id="ARBA00023242"/>
    </source>
</evidence>
<dbReference type="Proteomes" id="UP000015102">
    <property type="component" value="Unassembled WGS sequence"/>
</dbReference>
<dbReference type="EMBL" id="CAQQ02136764">
    <property type="status" value="NOT_ANNOTATED_CDS"/>
    <property type="molecule type" value="Genomic_DNA"/>
</dbReference>
<dbReference type="Pfam" id="PF20645">
    <property type="entry name" value="Rrn7_cyclin_C"/>
    <property type="match status" value="1"/>
</dbReference>
<dbReference type="GO" id="GO:0005668">
    <property type="term" value="C:RNA polymerase transcription factor SL1 complex"/>
    <property type="evidence" value="ECO:0007669"/>
    <property type="project" value="TreeGrafter"/>
</dbReference>
<dbReference type="GO" id="GO:0042790">
    <property type="term" value="P:nucleolar large rRNA transcription by RNA polymerase I"/>
    <property type="evidence" value="ECO:0007669"/>
    <property type="project" value="TreeGrafter"/>
</dbReference>
<sequence>DYSEEFVEDLTVLDKKKARKEKKDKFNITSWEVFNYILRGLVEELLELGAKEELKEKVLQIWSALLRSQEIAFFNTQHSELPKLNLKFCQNDVSVLYNHKVNEKKRHRKRGPLTAKRELSKQKKLLELSEYEVLSKSDASMSTLSNTMSLNSSVTGGISNKAVRLSFQPYAKKHFKQAIGSKHLKKHEVDGENKLTCHRLAKIGPLTTEQLSHEIRRTSLYSIIYIALNLIEDNIQLSDMRRYMLEGRISTLNVDKFFPENIRENCRKILRETFFSHGSQPNRIQDSRIRQHSPEMRWTAIIPPLYEARAMAYIIFVIKLLFGLDDSMESEISEASRKINESVPEANLFIFDDWMRYLEMRKIILAQASIIVMSKVKQILEKINWIIWKEL</sequence>
<evidence type="ECO:0000256" key="2">
    <source>
        <dbReference type="ARBA" id="ARBA00006899"/>
    </source>
</evidence>
<evidence type="ECO:0000256" key="4">
    <source>
        <dbReference type="ARBA" id="ARBA00022771"/>
    </source>
</evidence>
<dbReference type="GO" id="GO:0070860">
    <property type="term" value="C:RNA polymerase I core factor complex"/>
    <property type="evidence" value="ECO:0007669"/>
    <property type="project" value="InterPro"/>
</dbReference>
<organism evidence="11 12">
    <name type="scientific">Megaselia scalaris</name>
    <name type="common">Humpbacked fly</name>
    <name type="synonym">Phora scalaris</name>
    <dbReference type="NCBI Taxonomy" id="36166"/>
    <lineage>
        <taxon>Eukaryota</taxon>
        <taxon>Metazoa</taxon>
        <taxon>Ecdysozoa</taxon>
        <taxon>Arthropoda</taxon>
        <taxon>Hexapoda</taxon>
        <taxon>Insecta</taxon>
        <taxon>Pterygota</taxon>
        <taxon>Neoptera</taxon>
        <taxon>Endopterygota</taxon>
        <taxon>Diptera</taxon>
        <taxon>Brachycera</taxon>
        <taxon>Muscomorpha</taxon>
        <taxon>Platypezoidea</taxon>
        <taxon>Phoridae</taxon>
        <taxon>Megaseliini</taxon>
        <taxon>Megaselia</taxon>
    </lineage>
</organism>
<dbReference type="AlphaFoldDB" id="T1GIN7"/>
<evidence type="ECO:0000259" key="10">
    <source>
        <dbReference type="Pfam" id="PF20645"/>
    </source>
</evidence>
<dbReference type="PANTHER" id="PTHR31576">
    <property type="entry name" value="TATA BOX-BINDING PROTEIN-ASSOCIATED FACTOR RNA POLYMERASE I SUBUNIT B"/>
    <property type="match status" value="1"/>
</dbReference>
<evidence type="ECO:0000313" key="12">
    <source>
        <dbReference type="Proteomes" id="UP000015102"/>
    </source>
</evidence>
<keyword evidence="12" id="KW-1185">Reference proteome</keyword>
<dbReference type="EnsemblMetazoa" id="MESCA003320-RA">
    <property type="protein sequence ID" value="MESCA003320-PA"/>
    <property type="gene ID" value="MESCA003320"/>
</dbReference>
<dbReference type="EMBL" id="CAQQ02136762">
    <property type="status" value="NOT_ANNOTATED_CDS"/>
    <property type="molecule type" value="Genomic_DNA"/>
</dbReference>
<evidence type="ECO:0000256" key="8">
    <source>
        <dbReference type="ARBA" id="ARBA00023163"/>
    </source>
</evidence>
<keyword evidence="9" id="KW-0539">Nucleus</keyword>
<proteinExistence type="inferred from homology"/>
<accession>T1GIN7</accession>
<keyword evidence="8" id="KW-0804">Transcription</keyword>
<keyword evidence="4" id="KW-0863">Zinc-finger</keyword>
<dbReference type="EMBL" id="CAQQ02136763">
    <property type="status" value="NOT_ANNOTATED_CDS"/>
    <property type="molecule type" value="Genomic_DNA"/>
</dbReference>
<evidence type="ECO:0000256" key="3">
    <source>
        <dbReference type="ARBA" id="ARBA00022723"/>
    </source>
</evidence>
<name>T1GIN7_MEGSC</name>
<keyword evidence="5" id="KW-0862">Zinc</keyword>
<feature type="domain" description="Rrn7/TAF1B C-terminal cyclin" evidence="10">
    <location>
        <begin position="304"/>
        <end position="359"/>
    </location>
</feature>
<keyword evidence="7" id="KW-0238">DNA-binding</keyword>
<reference evidence="12" key="1">
    <citation type="submission" date="2013-02" db="EMBL/GenBank/DDBJ databases">
        <authorList>
            <person name="Hughes D."/>
        </authorList>
    </citation>
    <scope>NUCLEOTIDE SEQUENCE</scope>
    <source>
        <strain>Durham</strain>
        <strain evidence="12">NC isolate 2 -- Noor lab</strain>
    </source>
</reference>
<evidence type="ECO:0000256" key="5">
    <source>
        <dbReference type="ARBA" id="ARBA00022833"/>
    </source>
</evidence>
<evidence type="ECO:0000313" key="11">
    <source>
        <dbReference type="EnsemblMetazoa" id="MESCA003320-PA"/>
    </source>
</evidence>
<comment type="subcellular location">
    <subcellularLocation>
        <location evidence="1">Nucleus</location>
        <location evidence="1">Nucleolus</location>
    </subcellularLocation>
</comment>
<evidence type="ECO:0000256" key="6">
    <source>
        <dbReference type="ARBA" id="ARBA00023015"/>
    </source>
</evidence>